<dbReference type="InterPro" id="IPR001506">
    <property type="entry name" value="Peptidase_M12A"/>
</dbReference>
<evidence type="ECO:0000256" key="1">
    <source>
        <dbReference type="ARBA" id="ARBA00022536"/>
    </source>
</evidence>
<organism evidence="12 13">
    <name type="scientific">Strongyloides stercoralis</name>
    <name type="common">Threadworm</name>
    <dbReference type="NCBI Taxonomy" id="6248"/>
    <lineage>
        <taxon>Eukaryota</taxon>
        <taxon>Metazoa</taxon>
        <taxon>Ecdysozoa</taxon>
        <taxon>Nematoda</taxon>
        <taxon>Chromadorea</taxon>
        <taxon>Rhabditida</taxon>
        <taxon>Tylenchina</taxon>
        <taxon>Panagrolaimomorpha</taxon>
        <taxon>Strongyloidoidea</taxon>
        <taxon>Strongyloididae</taxon>
        <taxon>Strongyloides</taxon>
    </lineage>
</organism>
<keyword evidence="2 8" id="KW-0645">Protease</keyword>
<feature type="domain" description="Peptidase M12A" evidence="11">
    <location>
        <begin position="1525"/>
        <end position="1772"/>
    </location>
</feature>
<evidence type="ECO:0000256" key="4">
    <source>
        <dbReference type="ARBA" id="ARBA00022801"/>
    </source>
</evidence>
<dbReference type="PRINTS" id="PR00480">
    <property type="entry name" value="ASTACIN"/>
</dbReference>
<feature type="active site" evidence="8">
    <location>
        <position position="1276"/>
    </location>
</feature>
<dbReference type="PROSITE" id="PS51864">
    <property type="entry name" value="ASTACIN"/>
    <property type="match status" value="5"/>
</dbReference>
<evidence type="ECO:0000256" key="7">
    <source>
        <dbReference type="ARBA" id="ARBA00023157"/>
    </source>
</evidence>
<evidence type="ECO:0000256" key="5">
    <source>
        <dbReference type="ARBA" id="ARBA00022833"/>
    </source>
</evidence>
<feature type="domain" description="Peptidase M12A" evidence="11">
    <location>
        <begin position="36"/>
        <end position="257"/>
    </location>
</feature>
<comment type="caution">
    <text evidence="8">Lacks conserved residue(s) required for the propagation of feature annotation.</text>
</comment>
<feature type="region of interest" description="Disordered" evidence="10">
    <location>
        <begin position="1891"/>
        <end position="1959"/>
    </location>
</feature>
<dbReference type="EC" id="3.4.24.-" evidence="9"/>
<dbReference type="SUPFAM" id="SSF49854">
    <property type="entry name" value="Spermadhesin, CUB domain"/>
    <property type="match status" value="1"/>
</dbReference>
<proteinExistence type="predicted"/>
<keyword evidence="3 8" id="KW-0479">Metal-binding</keyword>
<dbReference type="Pfam" id="PF01400">
    <property type="entry name" value="Astacin"/>
    <property type="match status" value="5"/>
</dbReference>
<dbReference type="Proteomes" id="UP000035681">
    <property type="component" value="Unplaced"/>
</dbReference>
<feature type="binding site" evidence="8">
    <location>
        <position position="1630"/>
    </location>
    <ligand>
        <name>Zn(2+)</name>
        <dbReference type="ChEBI" id="CHEBI:29105"/>
        <note>catalytic</note>
    </ligand>
</feature>
<evidence type="ECO:0000256" key="10">
    <source>
        <dbReference type="SAM" id="MobiDB-lite"/>
    </source>
</evidence>
<dbReference type="Gene3D" id="3.40.390.10">
    <property type="entry name" value="Collagenase (Catalytic Domain)"/>
    <property type="match status" value="5"/>
</dbReference>
<accession>A0AAF5DI41</accession>
<feature type="domain" description="Peptidase M12A" evidence="11">
    <location>
        <begin position="786"/>
        <end position="988"/>
    </location>
</feature>
<name>A0AAF5DI41_STRER</name>
<feature type="binding site" evidence="8">
    <location>
        <position position="883"/>
    </location>
    <ligand>
        <name>Zn(2+)</name>
        <dbReference type="ChEBI" id="CHEBI:29105"/>
        <note>catalytic</note>
    </ligand>
</feature>
<dbReference type="GO" id="GO:0004222">
    <property type="term" value="F:metalloendopeptidase activity"/>
    <property type="evidence" value="ECO:0007669"/>
    <property type="project" value="UniProtKB-UniRule"/>
</dbReference>
<evidence type="ECO:0000256" key="6">
    <source>
        <dbReference type="ARBA" id="ARBA00023049"/>
    </source>
</evidence>
<evidence type="ECO:0000256" key="3">
    <source>
        <dbReference type="ARBA" id="ARBA00022723"/>
    </source>
</evidence>
<feature type="binding site" evidence="8">
    <location>
        <position position="1620"/>
    </location>
    <ligand>
        <name>Zn(2+)</name>
        <dbReference type="ChEBI" id="CHEBI:29105"/>
        <note>catalytic</note>
    </ligand>
</feature>
<keyword evidence="1" id="KW-0245">EGF-like domain</keyword>
<evidence type="ECO:0000256" key="8">
    <source>
        <dbReference type="PROSITE-ProRule" id="PRU01211"/>
    </source>
</evidence>
<dbReference type="PANTHER" id="PTHR10127">
    <property type="entry name" value="DISCOIDIN, CUB, EGF, LAMININ , AND ZINC METALLOPROTEASE DOMAIN CONTAINING"/>
    <property type="match status" value="1"/>
</dbReference>
<feature type="binding site" evidence="8">
    <location>
        <position position="1275"/>
    </location>
    <ligand>
        <name>Zn(2+)</name>
        <dbReference type="ChEBI" id="CHEBI:29105"/>
        <note>catalytic</note>
    </ligand>
</feature>
<protein>
    <recommendedName>
        <fullName evidence="9">Metalloendopeptidase</fullName>
        <ecNumber evidence="9">3.4.24.-</ecNumber>
    </recommendedName>
</protein>
<dbReference type="PANTHER" id="PTHR10127:SF780">
    <property type="entry name" value="METALLOENDOPEPTIDASE"/>
    <property type="match status" value="1"/>
</dbReference>
<dbReference type="InterPro" id="IPR035914">
    <property type="entry name" value="Sperma_CUB_dom_sf"/>
</dbReference>
<feature type="binding site" evidence="8">
    <location>
        <position position="889"/>
    </location>
    <ligand>
        <name>Zn(2+)</name>
        <dbReference type="ChEBI" id="CHEBI:29105"/>
        <note>catalytic</note>
    </ligand>
</feature>
<reference evidence="13" key="1">
    <citation type="submission" date="2024-02" db="UniProtKB">
        <authorList>
            <consortium name="WormBaseParasite"/>
        </authorList>
    </citation>
    <scope>IDENTIFICATION</scope>
</reference>
<dbReference type="InterPro" id="IPR006026">
    <property type="entry name" value="Peptidase_Metallo"/>
</dbReference>
<keyword evidence="12" id="KW-1185">Reference proteome</keyword>
<feature type="active site" evidence="8">
    <location>
        <position position="1621"/>
    </location>
</feature>
<comment type="cofactor">
    <cofactor evidence="8 9">
        <name>Zn(2+)</name>
        <dbReference type="ChEBI" id="CHEBI:29105"/>
    </cofactor>
    <text evidence="8 9">Binds 1 zinc ion per subunit.</text>
</comment>
<keyword evidence="6 8" id="KW-0482">Metalloprotease</keyword>
<feature type="binding site" evidence="8">
    <location>
        <position position="132"/>
    </location>
    <ligand>
        <name>Zn(2+)</name>
        <dbReference type="ChEBI" id="CHEBI:29105"/>
        <note>catalytic</note>
    </ligand>
</feature>
<feature type="compositionally biased region" description="Basic and acidic residues" evidence="10">
    <location>
        <begin position="1928"/>
        <end position="1959"/>
    </location>
</feature>
<feature type="active site" evidence="8">
    <location>
        <position position="880"/>
    </location>
</feature>
<dbReference type="WBParaSite" id="TCONS_00013163.p1">
    <property type="protein sequence ID" value="TCONS_00013163.p1"/>
    <property type="gene ID" value="XLOC_008960"/>
</dbReference>
<feature type="binding site" evidence="8">
    <location>
        <position position="1285"/>
    </location>
    <ligand>
        <name>Zn(2+)</name>
        <dbReference type="ChEBI" id="CHEBI:29105"/>
        <note>catalytic</note>
    </ligand>
</feature>
<feature type="binding site" evidence="8">
    <location>
        <position position="879"/>
    </location>
    <ligand>
        <name>Zn(2+)</name>
        <dbReference type="ChEBI" id="CHEBI:29105"/>
        <note>catalytic</note>
    </ligand>
</feature>
<evidence type="ECO:0000313" key="13">
    <source>
        <dbReference type="WBParaSite" id="TCONS_00013163.p1"/>
    </source>
</evidence>
<feature type="binding site" evidence="8">
    <location>
        <position position="128"/>
    </location>
    <ligand>
        <name>Zn(2+)</name>
        <dbReference type="ChEBI" id="CHEBI:29105"/>
        <note>catalytic</note>
    </ligand>
</feature>
<keyword evidence="4 8" id="KW-0378">Hydrolase</keyword>
<feature type="binding site" evidence="8">
    <location>
        <position position="507"/>
    </location>
    <ligand>
        <name>Zn(2+)</name>
        <dbReference type="ChEBI" id="CHEBI:29105"/>
        <note>catalytic</note>
    </ligand>
</feature>
<keyword evidence="5 8" id="KW-0862">Zinc</keyword>
<evidence type="ECO:0000256" key="9">
    <source>
        <dbReference type="RuleBase" id="RU361183"/>
    </source>
</evidence>
<feature type="binding site" evidence="8">
    <location>
        <position position="497"/>
    </location>
    <ligand>
        <name>Zn(2+)</name>
        <dbReference type="ChEBI" id="CHEBI:29105"/>
        <note>catalytic</note>
    </ligand>
</feature>
<evidence type="ECO:0000313" key="12">
    <source>
        <dbReference type="Proteomes" id="UP000035681"/>
    </source>
</evidence>
<feature type="domain" description="Peptidase M12A" evidence="11">
    <location>
        <begin position="1182"/>
        <end position="1384"/>
    </location>
</feature>
<dbReference type="InterPro" id="IPR024079">
    <property type="entry name" value="MetalloPept_cat_dom_sf"/>
</dbReference>
<dbReference type="GO" id="GO:0006508">
    <property type="term" value="P:proteolysis"/>
    <property type="evidence" value="ECO:0007669"/>
    <property type="project" value="UniProtKB-KW"/>
</dbReference>
<keyword evidence="7" id="KW-1015">Disulfide bond</keyword>
<dbReference type="SUPFAM" id="SSF55486">
    <property type="entry name" value="Metalloproteases ('zincins'), catalytic domain"/>
    <property type="match status" value="5"/>
</dbReference>
<dbReference type="GO" id="GO:0008270">
    <property type="term" value="F:zinc ion binding"/>
    <property type="evidence" value="ECO:0007669"/>
    <property type="project" value="UniProtKB-UniRule"/>
</dbReference>
<feature type="domain" description="Peptidase M12A" evidence="11">
    <location>
        <begin position="404"/>
        <end position="606"/>
    </location>
</feature>
<evidence type="ECO:0000256" key="2">
    <source>
        <dbReference type="ARBA" id="ARBA00022670"/>
    </source>
</evidence>
<feature type="active site" evidence="8">
    <location>
        <position position="129"/>
    </location>
</feature>
<feature type="binding site" evidence="8">
    <location>
        <position position="501"/>
    </location>
    <ligand>
        <name>Zn(2+)</name>
        <dbReference type="ChEBI" id="CHEBI:29105"/>
        <note>catalytic</note>
    </ligand>
</feature>
<dbReference type="AlphaFoldDB" id="A0AAF5DI41"/>
<evidence type="ECO:0000259" key="11">
    <source>
        <dbReference type="PROSITE" id="PS51864"/>
    </source>
</evidence>
<feature type="active site" evidence="8">
    <location>
        <position position="498"/>
    </location>
</feature>
<feature type="binding site" evidence="8">
    <location>
        <position position="1624"/>
    </location>
    <ligand>
        <name>Zn(2+)</name>
        <dbReference type="ChEBI" id="CHEBI:29105"/>
        <note>catalytic</note>
    </ligand>
</feature>
<sequence>MIIIKLLVKKENLLPDQIIVNSDIIFTDYHIDFKREIIKDLNYEWRSPIKYYIESGVIKENIEVAIEALKNNTCVTFKKENYIFHNESGIIFKEGPYCESYVGKQFNNQSQEIILTKECQKDPYIILHELGHALGLVHEHARNNREKYISIDDGQLDANGKNNFHSFVHSTFLNYNTEYDYASLMHYGPYTFGSWWYWLFEGLNYGFFKQNISCENGSYPDFNNCSRCLCPTGYTGVLCEQVIQSDSKCGNTTYIATKNTTTLIYNDKMNCYIYIKAPEKKKLKLPYYMLMPHTIIKFAQKILLIKLNIEKIEEPPFVDRVNIINLTKLIIVIKPNEKIFNYLLKLLIFLQANITQSFITNISLNKIIFILIIRLWITNRNLLPDQIIVNNDIKFTDNHMNFKREIRKDMSNEWRFPINYSIDSGVNKKNIEVAMEILKNNTCVTFQEVKEIPENKSGIIFKERSYCESLVGKKDGNHSQEISLSKECQKDPLIILHEIGHALGLVHEHARNYRDKYVKIDYTQLNEIGQENFHSIYHTTYLSLETEYDYASLMHYGPYTFGSWWYWLWGWKVTTSKLNEQYDRMMGQRKNMTFNDFKRINLCHCNWCKWIKNGTNDRHPDREIWCKNGGYPDFKNCKRCLCPTGYTGDLCEEIIKSDDNCKNTSLKAEENVTTLIFNNKMTCYINIEVKLGWRIEVKILYVNAPYREKVCTEDIAYQFKYRQDRGATGLLLCGHHQKHMTLKSETNAFFIIYKGKHWITNRNLPSGFIVVNSDIVFSDNHMNFKREIRKNMSNEWRFPINYSIESGVNEKNIKVAMEILKNNTCVTFKKIDQVPENESGIIFKEGPYCESLVGKKDGNHSQEISLSKECQEDPLIILHELGHALGLVHEHARNDREKYISIDRSQLNQIGLDNFHSFIHKTYLSYDTEYDYASLMHYGPYTFGSWWYWLWGWKVMTSKRNKQYDRMMGQRKNMTFNDFKRVNLCHCNWCDWVENGTNYANFTARKIWCKNNGYPDFRNCSRCLCPTGYTGDLCDKVIKSDKKCGNTTFRATRNTTTLIFNDKMDCYIKVEVESRWRIEIKILYVNAPYRDKVCTEDIAYQFKYRKDRGATGLLLCGHHQKHMTLKSETNTSLIIYKGIEIHSLLVFQYKKKHWIANTNLPSGFIVVNSDIVFRDYHNKFKKDIRRDRFDVWLFPIRYYIQSSEMEKNLNIAISILNNNTCVTFKKEFQTFNDTQGLIFKEGSYCASYIGNVFENNAQEIILSKDCYKDAYTILHELGHALGLVHEHARKDRDKFITIHYHRMTEGGNNAFYIRNDSIFFNYSTTYDYAALMHYDPYSFTKGWYKFFGYPVIEPKLNEQYIYMMGQRKKMTFNDFKRINLCHCNWCKWVSNYTGEKLGITKTLCRNGGYPDFRNCKKCLCPTGYTGKFCQKIISSDFKCGRTSFIANKNGTSLIYNNNMTCHIFLKIAKKKKIEITILYVNAPVRQKYCTEDFAYQFKYMRDKGTTGLLLCGHHQKHMKLTSESNSVLVFYKGVELHSLLVFHFKEPLVEGKNIEVAMEILKNNTCVTFHEVKKFFENESGVIFKEGSYCESLVRKKDDNRLQEIILTKQCQNDSYIILHELRHALGLVHEHARNDREKYISIDRSQLNEVGEKNFRSIFHYSFLSYDTQYDYASLMHYEPYTFSNWWHWLFGCQNCSRCLFPTGYTEDLCEKVMKSDGKCGNTTYIPIENVTTLIYNGKMNCYITVEAEIYYKIDFTILSVNAPYHNKICTEDIAYQSKYREDRRATGLLLYEHHQKHIKFESYRNNTLVFYKGIELHSLLVFQFKQGAIFALLAIKITLQKNSASSLKVVSQNIPIEYPIFFQEESDVRTQDYDIDSAEDALKTIEEAIPGEKAEQQETTEQPQPIEKELSQESSSSPNNDSDNVETDKKLETSPKPLPEEPKEESVEKPAEETQSS</sequence>
<feature type="binding site" evidence="8">
    <location>
        <position position="138"/>
    </location>
    <ligand>
        <name>Zn(2+)</name>
        <dbReference type="ChEBI" id="CHEBI:29105"/>
        <note>catalytic</note>
    </ligand>
</feature>
<feature type="binding site" evidence="8">
    <location>
        <position position="1279"/>
    </location>
    <ligand>
        <name>Zn(2+)</name>
        <dbReference type="ChEBI" id="CHEBI:29105"/>
        <note>catalytic</note>
    </ligand>
</feature>
<dbReference type="SMART" id="SM00235">
    <property type="entry name" value="ZnMc"/>
    <property type="match status" value="5"/>
</dbReference>